<dbReference type="eggNOG" id="KOG1711">
    <property type="taxonomic scope" value="Eukaryota"/>
</dbReference>
<dbReference type="PANTHER" id="PTHR13501:SF8">
    <property type="entry name" value="LARGE RIBOSOMAL SUBUNIT PROTEIN UL22M"/>
    <property type="match status" value="1"/>
</dbReference>
<dbReference type="InterPro" id="IPR047867">
    <property type="entry name" value="Ribosomal_uL22_bac/org-type"/>
</dbReference>
<dbReference type="OMA" id="RPRTHIK"/>
<comment type="caution">
    <text evidence="5">The sequence shown here is derived from an EMBL/GenBank/DDBJ whole genome shotgun (WGS) entry which is preliminary data.</text>
</comment>
<dbReference type="GO" id="GO:0005762">
    <property type="term" value="C:mitochondrial large ribosomal subunit"/>
    <property type="evidence" value="ECO:0007669"/>
    <property type="project" value="TreeGrafter"/>
</dbReference>
<dbReference type="EMBL" id="AFWA02000008">
    <property type="protein sequence ID" value="EMR10066.1"/>
    <property type="molecule type" value="Genomic_DNA"/>
</dbReference>
<dbReference type="Gene3D" id="3.90.470.10">
    <property type="entry name" value="Ribosomal protein L22/L17"/>
    <property type="match status" value="1"/>
</dbReference>
<dbReference type="Pfam" id="PF00237">
    <property type="entry name" value="Ribosomal_L22"/>
    <property type="match status" value="1"/>
</dbReference>
<dbReference type="PROSITE" id="PS00464">
    <property type="entry name" value="RIBOSOMAL_L22"/>
    <property type="match status" value="1"/>
</dbReference>
<dbReference type="GeneID" id="19895511"/>
<dbReference type="GO" id="GO:0006412">
    <property type="term" value="P:translation"/>
    <property type="evidence" value="ECO:0007669"/>
    <property type="project" value="InterPro"/>
</dbReference>
<evidence type="ECO:0000256" key="1">
    <source>
        <dbReference type="ARBA" id="ARBA00009451"/>
    </source>
</evidence>
<evidence type="ECO:0000256" key="3">
    <source>
        <dbReference type="ARBA" id="ARBA00023274"/>
    </source>
</evidence>
<dbReference type="InterPro" id="IPR001063">
    <property type="entry name" value="Ribosomal_uL22"/>
</dbReference>
<keyword evidence="3 4" id="KW-0687">Ribonucleoprotein</keyword>
<dbReference type="HOGENOM" id="CLU_1321372_0_0_1"/>
<dbReference type="Proteomes" id="UP000011958">
    <property type="component" value="Unassembled WGS sequence"/>
</dbReference>
<dbReference type="AlphaFoldDB" id="M7NSG8"/>
<dbReference type="PANTHER" id="PTHR13501">
    <property type="entry name" value="CHLOROPLAST 50S RIBOSOMAL PROTEIN L22-RELATED"/>
    <property type="match status" value="1"/>
</dbReference>
<dbReference type="InterPro" id="IPR018260">
    <property type="entry name" value="Ribosomal_uL22_CS"/>
</dbReference>
<dbReference type="STRING" id="1069680.M7NSG8"/>
<sequence length="208" mass="24196">MNIALSPLRSLLVHQSLILSGFFPRHMNNVNRHVLYKNKCCYLSTVSDIFDQTLDKVPKAKKNMIIYKSPCIKTSLKKLTKISRQIAGKKLEDAILQMDFSKKKAAREVAKTLKNARTRAINSKLDENTLFIDQSWVGKGVYIKQLWFRGRGRMSIRRRPRTHIKIIVKDIATLKQREIKEKKRKECKPVWVPLPNKQIYNKAIGFTC</sequence>
<keyword evidence="2 4" id="KW-0689">Ribosomal protein</keyword>
<evidence type="ECO:0008006" key="7">
    <source>
        <dbReference type="Google" id="ProtNLM"/>
    </source>
</evidence>
<evidence type="ECO:0000313" key="5">
    <source>
        <dbReference type="EMBL" id="EMR10066.1"/>
    </source>
</evidence>
<evidence type="ECO:0000313" key="6">
    <source>
        <dbReference type="Proteomes" id="UP000011958"/>
    </source>
</evidence>
<organism evidence="5 6">
    <name type="scientific">Pneumocystis murina (strain B123)</name>
    <name type="common">Mouse pneumocystis pneumonia agent</name>
    <name type="synonym">Pneumocystis carinii f. sp. muris</name>
    <dbReference type="NCBI Taxonomy" id="1069680"/>
    <lineage>
        <taxon>Eukaryota</taxon>
        <taxon>Fungi</taxon>
        <taxon>Dikarya</taxon>
        <taxon>Ascomycota</taxon>
        <taxon>Taphrinomycotina</taxon>
        <taxon>Pneumocystomycetes</taxon>
        <taxon>Pneumocystaceae</taxon>
        <taxon>Pneumocystis</taxon>
    </lineage>
</organism>
<name>M7NSG8_PNEMU</name>
<evidence type="ECO:0000256" key="4">
    <source>
        <dbReference type="RuleBase" id="RU004005"/>
    </source>
</evidence>
<dbReference type="SUPFAM" id="SSF54843">
    <property type="entry name" value="Ribosomal protein L22"/>
    <property type="match status" value="1"/>
</dbReference>
<reference evidence="6" key="1">
    <citation type="journal article" date="2016" name="Nat. Commun.">
        <title>Genome analysis of three Pneumocystis species reveals adaptation mechanisms to life exclusively in mammalian hosts.</title>
        <authorList>
            <person name="Ma L."/>
            <person name="Chen Z."/>
            <person name="Huang D.W."/>
            <person name="Kutty G."/>
            <person name="Ishihara M."/>
            <person name="Wang H."/>
            <person name="Abouelleil A."/>
            <person name="Bishop L."/>
            <person name="Davey E."/>
            <person name="Deng R."/>
            <person name="Deng X."/>
            <person name="Fan L."/>
            <person name="Fantoni G."/>
            <person name="Fitzgerald M."/>
            <person name="Gogineni E."/>
            <person name="Goldberg J.M."/>
            <person name="Handley G."/>
            <person name="Hu X."/>
            <person name="Huber C."/>
            <person name="Jiao X."/>
            <person name="Jones K."/>
            <person name="Levin J.Z."/>
            <person name="Liu Y."/>
            <person name="Macdonald P."/>
            <person name="Melnikov A."/>
            <person name="Raley C."/>
            <person name="Sassi M."/>
            <person name="Sherman B.T."/>
            <person name="Song X."/>
            <person name="Sykes S."/>
            <person name="Tran B."/>
            <person name="Walsh L."/>
            <person name="Xia Y."/>
            <person name="Yang J."/>
            <person name="Young S."/>
            <person name="Zeng Q."/>
            <person name="Zheng X."/>
            <person name="Stephens R."/>
            <person name="Nusbaum C."/>
            <person name="Birren B.W."/>
            <person name="Azadi P."/>
            <person name="Lempicki R.A."/>
            <person name="Cuomo C.A."/>
            <person name="Kovacs J.A."/>
        </authorList>
    </citation>
    <scope>NUCLEOTIDE SEQUENCE [LARGE SCALE GENOMIC DNA]</scope>
    <source>
        <strain evidence="6">B123</strain>
    </source>
</reference>
<dbReference type="InterPro" id="IPR036394">
    <property type="entry name" value="Ribosomal_uL22_sf"/>
</dbReference>
<dbReference type="VEuPathDB" id="FungiDB:PNEG_01817"/>
<keyword evidence="6" id="KW-1185">Reference proteome</keyword>
<gene>
    <name evidence="5" type="ORF">PNEG_01817</name>
</gene>
<proteinExistence type="inferred from homology"/>
<dbReference type="CDD" id="cd00336">
    <property type="entry name" value="Ribosomal_L22"/>
    <property type="match status" value="1"/>
</dbReference>
<dbReference type="RefSeq" id="XP_007873788.1">
    <property type="nucleotide sequence ID" value="XM_007875597.1"/>
</dbReference>
<evidence type="ECO:0000256" key="2">
    <source>
        <dbReference type="ARBA" id="ARBA00022980"/>
    </source>
</evidence>
<dbReference type="GO" id="GO:0003735">
    <property type="term" value="F:structural constituent of ribosome"/>
    <property type="evidence" value="ECO:0007669"/>
    <property type="project" value="InterPro"/>
</dbReference>
<comment type="similarity">
    <text evidence="1 4">Belongs to the universal ribosomal protein uL22 family.</text>
</comment>
<accession>M7NSG8</accession>
<protein>
    <recommendedName>
        <fullName evidence="7">Ribosomal protein L22</fullName>
    </recommendedName>
</protein>
<dbReference type="OrthoDB" id="416470at2759"/>